<dbReference type="EMBL" id="FN668643">
    <property type="protein sequence ID" value="CBK21533.2"/>
    <property type="molecule type" value="Genomic_DNA"/>
</dbReference>
<accession>D8M0E4</accession>
<organism evidence="2">
    <name type="scientific">Blastocystis hominis</name>
    <dbReference type="NCBI Taxonomy" id="12968"/>
    <lineage>
        <taxon>Eukaryota</taxon>
        <taxon>Sar</taxon>
        <taxon>Stramenopiles</taxon>
        <taxon>Bigyra</taxon>
        <taxon>Opalozoa</taxon>
        <taxon>Opalinata</taxon>
        <taxon>Blastocystidae</taxon>
        <taxon>Blastocystis</taxon>
    </lineage>
</organism>
<evidence type="ECO:0000313" key="2">
    <source>
        <dbReference type="EMBL" id="CBK21533.2"/>
    </source>
</evidence>
<gene>
    <name evidence="2" type="ORF">GSBLH_T00007029001</name>
</gene>
<keyword evidence="3" id="KW-1185">Reference proteome</keyword>
<evidence type="ECO:0000313" key="3">
    <source>
        <dbReference type="Proteomes" id="UP000008312"/>
    </source>
</evidence>
<name>D8M0E4_BLAHO</name>
<dbReference type="InParanoid" id="D8M0E4"/>
<keyword evidence="1" id="KW-0812">Transmembrane</keyword>
<reference evidence="2" key="1">
    <citation type="submission" date="2010-02" db="EMBL/GenBank/DDBJ databases">
        <title>Sequencing and annotation of the Blastocystis hominis genome.</title>
        <authorList>
            <person name="Wincker P."/>
        </authorList>
    </citation>
    <scope>NUCLEOTIDE SEQUENCE</scope>
    <source>
        <strain evidence="2">Singapore isolate B</strain>
    </source>
</reference>
<protein>
    <submittedName>
        <fullName evidence="2">Uncharacterized protein</fullName>
    </submittedName>
</protein>
<dbReference type="Proteomes" id="UP000008312">
    <property type="component" value="Unassembled WGS sequence"/>
</dbReference>
<keyword evidence="1" id="KW-1133">Transmembrane helix</keyword>
<dbReference type="AlphaFoldDB" id="D8M0E4"/>
<dbReference type="OrthoDB" id="196791at2759"/>
<dbReference type="GeneID" id="24923153"/>
<proteinExistence type="predicted"/>
<dbReference type="RefSeq" id="XP_012895581.1">
    <property type="nucleotide sequence ID" value="XM_013040127.1"/>
</dbReference>
<sequence>MIAENDIKEGMKGKRLTITKAEVTATFTQENSDLWSCYDEEHNDDETDTDCGGSCANKCVLLEKCGTDADCVEGLYCTRNKCIDRSKPGLVVSEDWKQVFIVAVCIVGLIVVIVVVVIFGGMIYQKIAKASRRKWFVCFKKQGKQKQQCCCLKVYAT</sequence>
<keyword evidence="1" id="KW-0472">Membrane</keyword>
<evidence type="ECO:0000256" key="1">
    <source>
        <dbReference type="SAM" id="Phobius"/>
    </source>
</evidence>
<feature type="transmembrane region" description="Helical" evidence="1">
    <location>
        <begin position="99"/>
        <end position="124"/>
    </location>
</feature>